<feature type="region of interest" description="Disordered" evidence="1">
    <location>
        <begin position="1"/>
        <end position="31"/>
    </location>
</feature>
<dbReference type="Gramene" id="MELO3C018154.2.1">
    <property type="protein sequence ID" value="MELO3C018154.2.1"/>
    <property type="gene ID" value="MELO3C018154.2"/>
</dbReference>
<protein>
    <submittedName>
        <fullName evidence="2">Uncharacterized protein</fullName>
    </submittedName>
</protein>
<evidence type="ECO:0000313" key="2">
    <source>
        <dbReference type="EnsemblPlants" id="MELO3C018154.2.1"/>
    </source>
</evidence>
<dbReference type="EnsemblPlants" id="MELO3C018154.2.1">
    <property type="protein sequence ID" value="MELO3C018154.2.1"/>
    <property type="gene ID" value="MELO3C018154.2"/>
</dbReference>
<feature type="region of interest" description="Disordered" evidence="1">
    <location>
        <begin position="121"/>
        <end position="143"/>
    </location>
</feature>
<organism evidence="2">
    <name type="scientific">Cucumis melo</name>
    <name type="common">Muskmelon</name>
    <dbReference type="NCBI Taxonomy" id="3656"/>
    <lineage>
        <taxon>Eukaryota</taxon>
        <taxon>Viridiplantae</taxon>
        <taxon>Streptophyta</taxon>
        <taxon>Embryophyta</taxon>
        <taxon>Tracheophyta</taxon>
        <taxon>Spermatophyta</taxon>
        <taxon>Magnoliopsida</taxon>
        <taxon>eudicotyledons</taxon>
        <taxon>Gunneridae</taxon>
        <taxon>Pentapetalae</taxon>
        <taxon>rosids</taxon>
        <taxon>fabids</taxon>
        <taxon>Cucurbitales</taxon>
        <taxon>Cucurbitaceae</taxon>
        <taxon>Benincaseae</taxon>
        <taxon>Cucumis</taxon>
    </lineage>
</organism>
<dbReference type="AlphaFoldDB" id="A0A9I9DGV4"/>
<proteinExistence type="predicted"/>
<reference evidence="2" key="1">
    <citation type="submission" date="2023-03" db="UniProtKB">
        <authorList>
            <consortium name="EnsemblPlants"/>
        </authorList>
    </citation>
    <scope>IDENTIFICATION</scope>
</reference>
<name>A0A9I9DGV4_CUCME</name>
<accession>A0A9I9DGV4</accession>
<sequence length="143" mass="15880">MMKGYEEGPNGPSPQHIEHPLPPPPTQHPFSPLGDNGCSIASMEQPIQTDRPWATCDCSQYVHRLEGRLDQMEDFLLRIESSVSVELSAIKKLLMTLVKSADEEMRTSISNDLRDGIISIDVPSEGKDVPPPPPQPMLKPKVR</sequence>
<evidence type="ECO:0000256" key="1">
    <source>
        <dbReference type="SAM" id="MobiDB-lite"/>
    </source>
</evidence>